<reference evidence="3 4" key="1">
    <citation type="journal article" date="2016" name="Mol. Biol. Evol.">
        <title>Comparative Genomics of Early-Diverging Mushroom-Forming Fungi Provides Insights into the Origins of Lignocellulose Decay Capabilities.</title>
        <authorList>
            <person name="Nagy L.G."/>
            <person name="Riley R."/>
            <person name="Tritt A."/>
            <person name="Adam C."/>
            <person name="Daum C."/>
            <person name="Floudas D."/>
            <person name="Sun H."/>
            <person name="Yadav J.S."/>
            <person name="Pangilinan J."/>
            <person name="Larsson K.H."/>
            <person name="Matsuura K."/>
            <person name="Barry K."/>
            <person name="Labutti K."/>
            <person name="Kuo R."/>
            <person name="Ohm R.A."/>
            <person name="Bhattacharya S.S."/>
            <person name="Shirouzu T."/>
            <person name="Yoshinaga Y."/>
            <person name="Martin F.M."/>
            <person name="Grigoriev I.V."/>
            <person name="Hibbett D.S."/>
        </authorList>
    </citation>
    <scope>NUCLEOTIDE SEQUENCE [LARGE SCALE GENOMIC DNA]</scope>
    <source>
        <strain evidence="3 4">L-15889</strain>
    </source>
</reference>
<keyword evidence="2" id="KW-0732">Signal</keyword>
<feature type="region of interest" description="Disordered" evidence="1">
    <location>
        <begin position="31"/>
        <end position="51"/>
    </location>
</feature>
<feature type="chain" id="PRO_5007863888" evidence="2">
    <location>
        <begin position="24"/>
        <end position="182"/>
    </location>
</feature>
<evidence type="ECO:0000256" key="2">
    <source>
        <dbReference type="SAM" id="SignalP"/>
    </source>
</evidence>
<evidence type="ECO:0000256" key="1">
    <source>
        <dbReference type="SAM" id="MobiDB-lite"/>
    </source>
</evidence>
<accession>A0A165PB17</accession>
<dbReference type="Proteomes" id="UP000076727">
    <property type="component" value="Unassembled WGS sequence"/>
</dbReference>
<feature type="signal peptide" evidence="2">
    <location>
        <begin position="1"/>
        <end position="23"/>
    </location>
</feature>
<protein>
    <submittedName>
        <fullName evidence="3">Uncharacterized protein</fullName>
    </submittedName>
</protein>
<proteinExistence type="predicted"/>
<dbReference type="AlphaFoldDB" id="A0A165PB17"/>
<dbReference type="EMBL" id="KV429071">
    <property type="protein sequence ID" value="KZT67986.1"/>
    <property type="molecule type" value="Genomic_DNA"/>
</dbReference>
<evidence type="ECO:0000313" key="4">
    <source>
        <dbReference type="Proteomes" id="UP000076727"/>
    </source>
</evidence>
<evidence type="ECO:0000313" key="3">
    <source>
        <dbReference type="EMBL" id="KZT67986.1"/>
    </source>
</evidence>
<organism evidence="3 4">
    <name type="scientific">Daedalea quercina L-15889</name>
    <dbReference type="NCBI Taxonomy" id="1314783"/>
    <lineage>
        <taxon>Eukaryota</taxon>
        <taxon>Fungi</taxon>
        <taxon>Dikarya</taxon>
        <taxon>Basidiomycota</taxon>
        <taxon>Agaricomycotina</taxon>
        <taxon>Agaricomycetes</taxon>
        <taxon>Polyporales</taxon>
        <taxon>Fomitopsis</taxon>
    </lineage>
</organism>
<sequence length="182" mass="20150">MRHATHLATTSLLGRLFDGWAWARERGHNDIGCGRQRTRSPPRRNPTGSERVHNVADQLTAVGLTDGDRPQQCRTRYWYSNGPWGTHANGPRIRQLVTGCVSCRPAKTYAVGTWMVVDAPWAVTSVNPDASCLRCARSNHDMHWQVLHRPVAVASPRRCPCPPHCPLPLSASDLSTRAADSV</sequence>
<keyword evidence="4" id="KW-1185">Reference proteome</keyword>
<name>A0A165PB17_9APHY</name>
<gene>
    <name evidence="3" type="ORF">DAEQUDRAFT_370188</name>
</gene>